<reference evidence="2" key="1">
    <citation type="journal article" date="2011" name="PLoS Genet.">
        <title>Genomic analysis of the necrotrophic fungal pathogens Sclerotinia sclerotiorum and Botrytis cinerea.</title>
        <authorList>
            <person name="Amselem J."/>
            <person name="Cuomo C.A."/>
            <person name="van Kan J.A."/>
            <person name="Viaud M."/>
            <person name="Benito E.P."/>
            <person name="Couloux A."/>
            <person name="Coutinho P.M."/>
            <person name="de Vries R.P."/>
            <person name="Dyer P.S."/>
            <person name="Fillinger S."/>
            <person name="Fournier E."/>
            <person name="Gout L."/>
            <person name="Hahn M."/>
            <person name="Kohn L."/>
            <person name="Lapalu N."/>
            <person name="Plummer K.M."/>
            <person name="Pradier J.M."/>
            <person name="Quevillon E."/>
            <person name="Sharon A."/>
            <person name="Simon A."/>
            <person name="ten Have A."/>
            <person name="Tudzynski B."/>
            <person name="Tudzynski P."/>
            <person name="Wincker P."/>
            <person name="Andrew M."/>
            <person name="Anthouard V."/>
            <person name="Beever R.E."/>
            <person name="Beffa R."/>
            <person name="Benoit I."/>
            <person name="Bouzid O."/>
            <person name="Brault B."/>
            <person name="Chen Z."/>
            <person name="Choquer M."/>
            <person name="Collemare J."/>
            <person name="Cotton P."/>
            <person name="Danchin E.G."/>
            <person name="Da Silva C."/>
            <person name="Gautier A."/>
            <person name="Giraud C."/>
            <person name="Giraud T."/>
            <person name="Gonzalez C."/>
            <person name="Grossetete S."/>
            <person name="Guldener U."/>
            <person name="Henrissat B."/>
            <person name="Howlett B.J."/>
            <person name="Kodira C."/>
            <person name="Kretschmer M."/>
            <person name="Lappartient A."/>
            <person name="Leroch M."/>
            <person name="Levis C."/>
            <person name="Mauceli E."/>
            <person name="Neuveglise C."/>
            <person name="Oeser B."/>
            <person name="Pearson M."/>
            <person name="Poulain J."/>
            <person name="Poussereau N."/>
            <person name="Quesneville H."/>
            <person name="Rascle C."/>
            <person name="Schumacher J."/>
            <person name="Segurens B."/>
            <person name="Sexton A."/>
            <person name="Silva E."/>
            <person name="Sirven C."/>
            <person name="Soanes D.M."/>
            <person name="Talbot N.J."/>
            <person name="Templeton M."/>
            <person name="Yandava C."/>
            <person name="Yarden O."/>
            <person name="Zeng Q."/>
            <person name="Rollins J.A."/>
            <person name="Lebrun M.H."/>
            <person name="Dickman M."/>
        </authorList>
    </citation>
    <scope>NUCLEOTIDE SEQUENCE [LARGE SCALE GENOMIC DNA]</scope>
    <source>
        <strain evidence="2">T4</strain>
    </source>
</reference>
<protein>
    <submittedName>
        <fullName evidence="1">Uncharacterized protein</fullName>
    </submittedName>
</protein>
<dbReference type="AlphaFoldDB" id="G2Y4C8"/>
<dbReference type="InParanoid" id="G2Y4C8"/>
<dbReference type="Proteomes" id="UP000008177">
    <property type="component" value="Unplaced contigs"/>
</dbReference>
<gene>
    <name evidence="1" type="ORF">BofuT4_uP006770.1</name>
</gene>
<evidence type="ECO:0000313" key="1">
    <source>
        <dbReference type="EMBL" id="CCD47518.1"/>
    </source>
</evidence>
<name>G2Y4C8_BOTF4</name>
<evidence type="ECO:0000313" key="2">
    <source>
        <dbReference type="Proteomes" id="UP000008177"/>
    </source>
</evidence>
<dbReference type="EMBL" id="FQ790286">
    <property type="protein sequence ID" value="CCD47518.1"/>
    <property type="molecule type" value="Genomic_DNA"/>
</dbReference>
<accession>G2Y4C8</accession>
<dbReference type="HOGENOM" id="CLU_2621745_0_0_1"/>
<sequence length="78" mass="9348">MSSNRVQQWRVSTKISRRSFCIGHASDRRNWANSPVHLVWHHKCVNEGRTRDLVMEFMLNRRARMTWWKNSPHGSNQS</sequence>
<organism evidence="1 2">
    <name type="scientific">Botryotinia fuckeliana (strain T4)</name>
    <name type="common">Noble rot fungus</name>
    <name type="synonym">Botrytis cinerea</name>
    <dbReference type="NCBI Taxonomy" id="999810"/>
    <lineage>
        <taxon>Eukaryota</taxon>
        <taxon>Fungi</taxon>
        <taxon>Dikarya</taxon>
        <taxon>Ascomycota</taxon>
        <taxon>Pezizomycotina</taxon>
        <taxon>Leotiomycetes</taxon>
        <taxon>Helotiales</taxon>
        <taxon>Sclerotiniaceae</taxon>
        <taxon>Botrytis</taxon>
    </lineage>
</organism>
<proteinExistence type="predicted"/>